<dbReference type="RefSeq" id="WP_285994652.1">
    <property type="nucleotide sequence ID" value="NZ_CP127295.1"/>
</dbReference>
<accession>A0A9Y2JGR3</accession>
<protein>
    <recommendedName>
        <fullName evidence="1">DUF6879 domain-containing protein</fullName>
    </recommendedName>
</protein>
<gene>
    <name evidence="2" type="ORF">QRX60_29325</name>
</gene>
<dbReference type="AlphaFoldDB" id="A0A9Y2JGR3"/>
<evidence type="ECO:0000313" key="2">
    <source>
        <dbReference type="EMBL" id="WIX98167.1"/>
    </source>
</evidence>
<dbReference type="EMBL" id="CP127295">
    <property type="protein sequence ID" value="WIX98167.1"/>
    <property type="molecule type" value="Genomic_DNA"/>
</dbReference>
<reference evidence="2 3" key="1">
    <citation type="submission" date="2023-06" db="EMBL/GenBank/DDBJ databases">
        <authorList>
            <person name="Oyuntsetseg B."/>
            <person name="Kim S.B."/>
        </authorList>
    </citation>
    <scope>NUCLEOTIDE SEQUENCE [LARGE SCALE GENOMIC DNA]</scope>
    <source>
        <strain evidence="2 3">4-36</strain>
    </source>
</reference>
<evidence type="ECO:0000259" key="1">
    <source>
        <dbReference type="Pfam" id="PF21806"/>
    </source>
</evidence>
<keyword evidence="3" id="KW-1185">Reference proteome</keyword>
<feature type="domain" description="DUF6879" evidence="1">
    <location>
        <begin position="53"/>
        <end position="208"/>
    </location>
</feature>
<dbReference type="InterPro" id="IPR049244">
    <property type="entry name" value="DUF6879"/>
</dbReference>
<dbReference type="Pfam" id="PF21806">
    <property type="entry name" value="DUF6879"/>
    <property type="match status" value="1"/>
</dbReference>
<organism evidence="2 3">
    <name type="scientific">Amycolatopsis mongoliensis</name>
    <dbReference type="NCBI Taxonomy" id="715475"/>
    <lineage>
        <taxon>Bacteria</taxon>
        <taxon>Bacillati</taxon>
        <taxon>Actinomycetota</taxon>
        <taxon>Actinomycetes</taxon>
        <taxon>Pseudonocardiales</taxon>
        <taxon>Pseudonocardiaceae</taxon>
        <taxon>Amycolatopsis</taxon>
    </lineage>
</organism>
<proteinExistence type="predicted"/>
<dbReference type="Proteomes" id="UP001239397">
    <property type="component" value="Chromosome"/>
</dbReference>
<dbReference type="KEGG" id="amog:QRX60_29325"/>
<evidence type="ECO:0000313" key="3">
    <source>
        <dbReference type="Proteomes" id="UP001239397"/>
    </source>
</evidence>
<sequence>MVVPAGRWHDREMTGVTMEPVRSTRRKHMYQVEGTHEAGRELSSPTEYLDLMAFKRTSFRFQLLQAYGIHSERAAFEEFKAKGSYRVPSDDPRLIRQRQQLSGGRVLQRVQVVIPPVSDYLRFSFGYFRHFAAAGEDIRILDTARVSADWLPDHDFVLLDDEVVIKLRHAPGDGRATGREPLVNVDIAEFRAYRDRALEAAIPFAEYEARIRS</sequence>
<name>A0A9Y2JGR3_9PSEU</name>